<dbReference type="Gene3D" id="3.40.190.10">
    <property type="entry name" value="Periplasmic binding protein-like II"/>
    <property type="match status" value="2"/>
</dbReference>
<sequence>MLRREEAWEDMAVRHLMPGIAMLLVSLLGGMQASVAEPITECSRPLVIRASETYSPFSMKDVNGMATGIDNQFITRILRETGCDVRFVFMPWKRSLYAIEHGDFDILPSASFTAERAEYGLFSVPYRNDVIGFTVRKGDARRIQIEGLDDIARQNLVIGHVRGAYRGEDFKAFSAKVENAPFIMDVSMAPHGMQLLMARRVDLLLGIPAAYVAQADELGFTGGVEEHPFILAKEPVRLMFSAKTIAPELAQKLSEAIEHEITTDGYQRLFGNQSVSTN</sequence>
<dbReference type="PANTHER" id="PTHR35936">
    <property type="entry name" value="MEMBRANE-BOUND LYTIC MUREIN TRANSGLYCOSYLASE F"/>
    <property type="match status" value="1"/>
</dbReference>
<comment type="caution">
    <text evidence="3">The sequence shown here is derived from an EMBL/GenBank/DDBJ whole genome shotgun (WGS) entry which is preliminary data.</text>
</comment>
<reference evidence="3" key="1">
    <citation type="submission" date="2020-12" db="EMBL/GenBank/DDBJ databases">
        <title>Oil enriched cultivation method for isolating marine PHA-producing bacteria.</title>
        <authorList>
            <person name="Zheng W."/>
            <person name="Yu S."/>
            <person name="Huang Y."/>
        </authorList>
    </citation>
    <scope>NUCLEOTIDE SEQUENCE</scope>
    <source>
        <strain evidence="3">SY-2-3</strain>
    </source>
</reference>
<dbReference type="Proteomes" id="UP000664405">
    <property type="component" value="Unassembled WGS sequence"/>
</dbReference>
<gene>
    <name evidence="3" type="ORF">JF547_10860</name>
</gene>
<feature type="domain" description="Solute-binding protein family 3/N-terminal" evidence="2">
    <location>
        <begin position="45"/>
        <end position="273"/>
    </location>
</feature>
<evidence type="ECO:0000313" key="3">
    <source>
        <dbReference type="EMBL" id="MBN8196962.1"/>
    </source>
</evidence>
<dbReference type="EMBL" id="JAEKJW010000002">
    <property type="protein sequence ID" value="MBN8196962.1"/>
    <property type="molecule type" value="Genomic_DNA"/>
</dbReference>
<dbReference type="SUPFAM" id="SSF53850">
    <property type="entry name" value="Periplasmic binding protein-like II"/>
    <property type="match status" value="1"/>
</dbReference>
<accession>A0A8I1M8U4</accession>
<dbReference type="PANTHER" id="PTHR35936:SF25">
    <property type="entry name" value="ABC TRANSPORTER SUBSTRATE-BINDING PROTEIN"/>
    <property type="match status" value="1"/>
</dbReference>
<organism evidence="3 4">
    <name type="scientific">Thalassospira povalilytica</name>
    <dbReference type="NCBI Taxonomy" id="732237"/>
    <lineage>
        <taxon>Bacteria</taxon>
        <taxon>Pseudomonadati</taxon>
        <taxon>Pseudomonadota</taxon>
        <taxon>Alphaproteobacteria</taxon>
        <taxon>Rhodospirillales</taxon>
        <taxon>Thalassospiraceae</taxon>
        <taxon>Thalassospira</taxon>
    </lineage>
</organism>
<name>A0A8I1M8U4_9PROT</name>
<proteinExistence type="predicted"/>
<dbReference type="AlphaFoldDB" id="A0A8I1M8U4"/>
<keyword evidence="1" id="KW-0732">Signal</keyword>
<protein>
    <submittedName>
        <fullName evidence="3">Transporter substrate-binding domain-containing protein</fullName>
    </submittedName>
</protein>
<dbReference type="RefSeq" id="WP_206927422.1">
    <property type="nucleotide sequence ID" value="NZ_JAEKJW010000002.1"/>
</dbReference>
<evidence type="ECO:0000256" key="1">
    <source>
        <dbReference type="ARBA" id="ARBA00022729"/>
    </source>
</evidence>
<dbReference type="SMART" id="SM00062">
    <property type="entry name" value="PBPb"/>
    <property type="match status" value="1"/>
</dbReference>
<evidence type="ECO:0000313" key="4">
    <source>
        <dbReference type="Proteomes" id="UP000664405"/>
    </source>
</evidence>
<dbReference type="InterPro" id="IPR001638">
    <property type="entry name" value="Solute-binding_3/MltF_N"/>
</dbReference>
<evidence type="ECO:0000259" key="2">
    <source>
        <dbReference type="SMART" id="SM00062"/>
    </source>
</evidence>
<dbReference type="Pfam" id="PF00497">
    <property type="entry name" value="SBP_bac_3"/>
    <property type="match status" value="1"/>
</dbReference>